<protein>
    <submittedName>
        <fullName evidence="7">LysE family translocator</fullName>
    </submittedName>
</protein>
<comment type="subcellular location">
    <subcellularLocation>
        <location evidence="1">Cell membrane</location>
        <topology evidence="1">Multi-pass membrane protein</topology>
    </subcellularLocation>
</comment>
<evidence type="ECO:0000256" key="2">
    <source>
        <dbReference type="ARBA" id="ARBA00022475"/>
    </source>
</evidence>
<evidence type="ECO:0000313" key="7">
    <source>
        <dbReference type="EMBL" id="QXL85957.1"/>
    </source>
</evidence>
<evidence type="ECO:0000256" key="5">
    <source>
        <dbReference type="ARBA" id="ARBA00023136"/>
    </source>
</evidence>
<dbReference type="InterPro" id="IPR001123">
    <property type="entry name" value="LeuE-type"/>
</dbReference>
<feature type="transmembrane region" description="Helical" evidence="6">
    <location>
        <begin position="148"/>
        <end position="177"/>
    </location>
</feature>
<dbReference type="AlphaFoldDB" id="A0A975YE30"/>
<feature type="transmembrane region" description="Helical" evidence="6">
    <location>
        <begin position="72"/>
        <end position="90"/>
    </location>
</feature>
<dbReference type="PANTHER" id="PTHR30086">
    <property type="entry name" value="ARGININE EXPORTER PROTEIN ARGO"/>
    <property type="match status" value="1"/>
</dbReference>
<dbReference type="Pfam" id="PF01810">
    <property type="entry name" value="LysE"/>
    <property type="match status" value="1"/>
</dbReference>
<feature type="transmembrane region" description="Helical" evidence="6">
    <location>
        <begin position="189"/>
        <end position="208"/>
    </location>
</feature>
<keyword evidence="3 6" id="KW-0812">Transmembrane</keyword>
<dbReference type="PIRSF" id="PIRSF006324">
    <property type="entry name" value="LeuE"/>
    <property type="match status" value="1"/>
</dbReference>
<feature type="transmembrane region" description="Helical" evidence="6">
    <location>
        <begin position="47"/>
        <end position="67"/>
    </location>
</feature>
<sequence length="211" mass="22678">MMPPVELLVPFLAATAIFAFTPGPGMLYMAVQTIAHGAKAGWLSSIAFHLASYLHIFAAAFGVIVLLKTVPVVLVVLKVIGGFYLIWMGIRLWKRPSSDVPTVQSSDAQSARRAFRDSLTIEVLNPKSALFYFAFLPQFTTLDATSPFWLQILALGIIANVAFSLSDIVCIVFARLVAAKAAASARLVAWGRCLGGTVLIVLGARIIADAR</sequence>
<name>A0A975YE30_9RHOB</name>
<evidence type="ECO:0000256" key="3">
    <source>
        <dbReference type="ARBA" id="ARBA00022692"/>
    </source>
</evidence>
<keyword evidence="2" id="KW-1003">Cell membrane</keyword>
<gene>
    <name evidence="7" type="ORF">KUL25_10630</name>
</gene>
<proteinExistence type="predicted"/>
<organism evidence="7">
    <name type="scientific">Gymnodinialimonas phycosphaerae</name>
    <dbReference type="NCBI Taxonomy" id="2841589"/>
    <lineage>
        <taxon>Bacteria</taxon>
        <taxon>Pseudomonadati</taxon>
        <taxon>Pseudomonadota</taxon>
        <taxon>Alphaproteobacteria</taxon>
        <taxon>Rhodobacterales</taxon>
        <taxon>Paracoccaceae</taxon>
        <taxon>Gymnodinialimonas</taxon>
    </lineage>
</organism>
<dbReference type="GO" id="GO:0015171">
    <property type="term" value="F:amino acid transmembrane transporter activity"/>
    <property type="evidence" value="ECO:0007669"/>
    <property type="project" value="TreeGrafter"/>
</dbReference>
<evidence type="ECO:0000256" key="4">
    <source>
        <dbReference type="ARBA" id="ARBA00022989"/>
    </source>
</evidence>
<keyword evidence="4 6" id="KW-1133">Transmembrane helix</keyword>
<dbReference type="GO" id="GO:0005886">
    <property type="term" value="C:plasma membrane"/>
    <property type="evidence" value="ECO:0007669"/>
    <property type="project" value="UniProtKB-SubCell"/>
</dbReference>
<dbReference type="PANTHER" id="PTHR30086:SF20">
    <property type="entry name" value="ARGININE EXPORTER PROTEIN ARGO-RELATED"/>
    <property type="match status" value="1"/>
</dbReference>
<reference evidence="7" key="1">
    <citation type="submission" date="2021-07" db="EMBL/GenBank/DDBJ databases">
        <title>Karlodiniumbacter phycospheric gen. nov., sp. nov., a phycosphere bacterium isolated from karlodinium veneficum.</title>
        <authorList>
            <person name="Peng Y."/>
            <person name="Jiang L."/>
            <person name="Lee J."/>
        </authorList>
    </citation>
    <scope>NUCLEOTIDE SEQUENCE</scope>
    <source>
        <strain evidence="7">N5</strain>
    </source>
</reference>
<accession>A0A975YE30</accession>
<dbReference type="EMBL" id="CP078073">
    <property type="protein sequence ID" value="QXL85957.1"/>
    <property type="molecule type" value="Genomic_DNA"/>
</dbReference>
<evidence type="ECO:0000256" key="6">
    <source>
        <dbReference type="SAM" id="Phobius"/>
    </source>
</evidence>
<evidence type="ECO:0000256" key="1">
    <source>
        <dbReference type="ARBA" id="ARBA00004651"/>
    </source>
</evidence>
<keyword evidence="5 6" id="KW-0472">Membrane</keyword>